<name>A0A8S4RMR4_9NEOP</name>
<reference evidence="1" key="1">
    <citation type="submission" date="2022-03" db="EMBL/GenBank/DDBJ databases">
        <authorList>
            <person name="Lindestad O."/>
        </authorList>
    </citation>
    <scope>NUCLEOTIDE SEQUENCE</scope>
</reference>
<comment type="caution">
    <text evidence="1">The sequence shown here is derived from an EMBL/GenBank/DDBJ whole genome shotgun (WGS) entry which is preliminary data.</text>
</comment>
<proteinExistence type="predicted"/>
<organism evidence="1 2">
    <name type="scientific">Pararge aegeria aegeria</name>
    <dbReference type="NCBI Taxonomy" id="348720"/>
    <lineage>
        <taxon>Eukaryota</taxon>
        <taxon>Metazoa</taxon>
        <taxon>Ecdysozoa</taxon>
        <taxon>Arthropoda</taxon>
        <taxon>Hexapoda</taxon>
        <taxon>Insecta</taxon>
        <taxon>Pterygota</taxon>
        <taxon>Neoptera</taxon>
        <taxon>Endopterygota</taxon>
        <taxon>Lepidoptera</taxon>
        <taxon>Glossata</taxon>
        <taxon>Ditrysia</taxon>
        <taxon>Papilionoidea</taxon>
        <taxon>Nymphalidae</taxon>
        <taxon>Satyrinae</taxon>
        <taxon>Satyrini</taxon>
        <taxon>Parargina</taxon>
        <taxon>Pararge</taxon>
    </lineage>
</organism>
<keyword evidence="2" id="KW-1185">Reference proteome</keyword>
<gene>
    <name evidence="1" type="primary">jg12470</name>
    <name evidence="1" type="ORF">PAEG_LOCUS16357</name>
</gene>
<evidence type="ECO:0000313" key="2">
    <source>
        <dbReference type="Proteomes" id="UP000838756"/>
    </source>
</evidence>
<sequence length="1184" mass="139363">MLVLEGSNLGKRQQELNEEVLKATSKNIDFNVIKVLQEKSDVDRLYKIDVASVYKNIDYMVETLKSGDNLYIVRALKCSWLYESDTSLIINPDYLHHEVFPFMSIKMKKKMLTTISMHVRDEKRSEDFYKYCLTDKKLYHIAEKFLIWTSEQHKMELITNSNNINIDIKKIKHIIGNSFSLAEAYLAKEKNENKNTNETVHEFRYLIKISNEKYLDLMESYTTLGDHCHFKPPIPKLGLRLSKEIITKHKKRILNNIQLYFKKLNMAIIAKHSSVEDVKQYAVSLLPPTAQDFWSMDFYESYKIIFNILPRNEVYTFLREIFVTKYVNEIFEMSKDFYDLKYYQLFTLKEREIWALEHLKQNSELLGPDSEYIWYQFVNFDLAFKEIKKYVAVCTDNYKRAAMVNILIDSINDDEELGKLLNYYYERHVNENEDYKMSFIDNVCDKSNVFKFGENSWDAFNKILYSTNIFSPNSSYADNKYKTLSILYHIIHNKEIPNVLENYVTTKSNAYSIKYDKENLYNKLTAVQMNLVYQKFIDLSTNKLKNFDTQTYDTVKDDARELIDFALLIMETFEKTKTDCPDIILKYVKIDWDYYKGHNFFGINEDEITEAKLLQLLKLDSKLLLQKLPELSDFITRITIKNLLKKIKVYFPNDVGKDWLCYCESLLEKSENQIALFDAIIVAIFHVGSDDYKIAFVSKYVPQEAKISYDKIDRKLLSIQEGICRFAQFSRPPVPLECILPYIKGDYVQYCLPMFGSYLNNLPMPQCIKFVSAILNTPVSIQKHALRLAFQCFSVEDLTNLIENVWKTTKNVSLRMTIYKALFEKIENVDQSYQGKLYEILKKLTLDLHENDDDTLFSFLTRFKLSQYKGDFLETAWNTVQKFSEQRSKNIQRKIMILNEIKSDIALINKEFCRTVILDDFVLSILTEKHFAQFSRNNDIKNLIDSKWILAAKYIIHIDNDQKERNFELLNFILHRCSEMWNITDNGIYTSRKFMFWFINQILLCSFCLNDKTDSLPVLEYIVKLLCELLPKTQIYTLYVELNLIIISKKVIGSNECNYFHLVPENISNSLANEVIVFLNDLKVKKMLYSSFNNEIASLLRNAIDCMSYGTNLNNVDSIATLVSSRLIETQLPEAQILALMILPREEPEDCAPKWQDIIGNIQSGDNEEFKAYVYEHFLHRNLK</sequence>
<dbReference type="Proteomes" id="UP000838756">
    <property type="component" value="Unassembled WGS sequence"/>
</dbReference>
<accession>A0A8S4RMR4</accession>
<dbReference type="OrthoDB" id="6617263at2759"/>
<evidence type="ECO:0000313" key="1">
    <source>
        <dbReference type="EMBL" id="CAH2239695.1"/>
    </source>
</evidence>
<dbReference type="AlphaFoldDB" id="A0A8S4RMR4"/>
<protein>
    <submittedName>
        <fullName evidence="1">Jg12470 protein</fullName>
    </submittedName>
</protein>
<dbReference type="EMBL" id="CAKXAJ010025449">
    <property type="protein sequence ID" value="CAH2239695.1"/>
    <property type="molecule type" value="Genomic_DNA"/>
</dbReference>